<evidence type="ECO:0000313" key="11">
    <source>
        <dbReference type="Proteomes" id="UP000815325"/>
    </source>
</evidence>
<dbReference type="InterPro" id="IPR015421">
    <property type="entry name" value="PyrdxlP-dep_Trfase_major"/>
</dbReference>
<feature type="region of interest" description="Disordered" evidence="8">
    <location>
        <begin position="1"/>
        <end position="22"/>
    </location>
</feature>
<feature type="domain" description="Aminotransferase class I/classII large" evidence="9">
    <location>
        <begin position="159"/>
        <end position="526"/>
    </location>
</feature>
<keyword evidence="5" id="KW-0663">Pyridoxal phosphate</keyword>
<dbReference type="SUPFAM" id="SSF53383">
    <property type="entry name" value="PLP-dependent transferases"/>
    <property type="match status" value="1"/>
</dbReference>
<keyword evidence="11" id="KW-1185">Reference proteome</keyword>
<evidence type="ECO:0000256" key="2">
    <source>
        <dbReference type="ARBA" id="ARBA00011738"/>
    </source>
</evidence>
<dbReference type="Gene3D" id="3.90.1150.10">
    <property type="entry name" value="Aspartate Aminotransferase, domain 1"/>
    <property type="match status" value="1"/>
</dbReference>
<comment type="pathway">
    <text evidence="6">Photosynthesis; C4 acid pathway.</text>
</comment>
<protein>
    <submittedName>
        <fullName evidence="10">Alanine aminotransferase</fullName>
    </submittedName>
</protein>
<dbReference type="Proteomes" id="UP000815325">
    <property type="component" value="Unassembled WGS sequence"/>
</dbReference>
<evidence type="ECO:0000256" key="3">
    <source>
        <dbReference type="ARBA" id="ARBA00022576"/>
    </source>
</evidence>
<gene>
    <name evidence="10" type="ORF">DUNSADRAFT_1717</name>
</gene>
<name>A0ABQ7FX56_DUNSA</name>
<proteinExistence type="inferred from homology"/>
<evidence type="ECO:0000313" key="10">
    <source>
        <dbReference type="EMBL" id="KAF5826931.1"/>
    </source>
</evidence>
<dbReference type="Gene3D" id="3.40.640.10">
    <property type="entry name" value="Type I PLP-dependent aspartate aminotransferase-like (Major domain)"/>
    <property type="match status" value="1"/>
</dbReference>
<dbReference type="GO" id="GO:0008483">
    <property type="term" value="F:transaminase activity"/>
    <property type="evidence" value="ECO:0007669"/>
    <property type="project" value="UniProtKB-KW"/>
</dbReference>
<dbReference type="Gene3D" id="1.10.287.1970">
    <property type="match status" value="1"/>
</dbReference>
<evidence type="ECO:0000256" key="7">
    <source>
        <dbReference type="ARBA" id="ARBA00025785"/>
    </source>
</evidence>
<dbReference type="InterPro" id="IPR045088">
    <property type="entry name" value="ALAT1/2-like"/>
</dbReference>
<dbReference type="PANTHER" id="PTHR11751">
    <property type="entry name" value="ALANINE AMINOTRANSFERASE"/>
    <property type="match status" value="1"/>
</dbReference>
<organism evidence="10 11">
    <name type="scientific">Dunaliella salina</name>
    <name type="common">Green alga</name>
    <name type="synonym">Protococcus salinus</name>
    <dbReference type="NCBI Taxonomy" id="3046"/>
    <lineage>
        <taxon>Eukaryota</taxon>
        <taxon>Viridiplantae</taxon>
        <taxon>Chlorophyta</taxon>
        <taxon>core chlorophytes</taxon>
        <taxon>Chlorophyceae</taxon>
        <taxon>CS clade</taxon>
        <taxon>Chlamydomonadales</taxon>
        <taxon>Dunaliellaceae</taxon>
        <taxon>Dunaliella</taxon>
    </lineage>
</organism>
<reference evidence="10" key="1">
    <citation type="submission" date="2017-08" db="EMBL/GenBank/DDBJ databases">
        <authorList>
            <person name="Polle J.E."/>
            <person name="Barry K."/>
            <person name="Cushman J."/>
            <person name="Schmutz J."/>
            <person name="Tran D."/>
            <person name="Hathwaick L.T."/>
            <person name="Yim W.C."/>
            <person name="Jenkins J."/>
            <person name="Mckie-Krisberg Z.M."/>
            <person name="Prochnik S."/>
            <person name="Lindquist E."/>
            <person name="Dockter R.B."/>
            <person name="Adam C."/>
            <person name="Molina H."/>
            <person name="Bunkerborg J."/>
            <person name="Jin E."/>
            <person name="Buchheim M."/>
            <person name="Magnuson J."/>
        </authorList>
    </citation>
    <scope>NUCLEOTIDE SEQUENCE</scope>
    <source>
        <strain evidence="10">CCAP 19/18</strain>
    </source>
</reference>
<comment type="caution">
    <text evidence="10">The sequence shown here is derived from an EMBL/GenBank/DDBJ whole genome shotgun (WGS) entry which is preliminary data.</text>
</comment>
<dbReference type="InterPro" id="IPR015424">
    <property type="entry name" value="PyrdxlP-dep_Trfase"/>
</dbReference>
<evidence type="ECO:0000256" key="6">
    <source>
        <dbReference type="ARBA" id="ARBA00025709"/>
    </source>
</evidence>
<evidence type="ECO:0000256" key="5">
    <source>
        <dbReference type="ARBA" id="ARBA00022898"/>
    </source>
</evidence>
<comment type="cofactor">
    <cofactor evidence="1">
        <name>pyridoxal 5'-phosphate</name>
        <dbReference type="ChEBI" id="CHEBI:597326"/>
    </cofactor>
</comment>
<dbReference type="InterPro" id="IPR004839">
    <property type="entry name" value="Aminotransferase_I/II_large"/>
</dbReference>
<dbReference type="InterPro" id="IPR015422">
    <property type="entry name" value="PyrdxlP-dep_Trfase_small"/>
</dbReference>
<evidence type="ECO:0000256" key="1">
    <source>
        <dbReference type="ARBA" id="ARBA00001933"/>
    </source>
</evidence>
<accession>A0ABQ7FX56</accession>
<dbReference type="PANTHER" id="PTHR11751:SF29">
    <property type="entry name" value="ALANINE TRANSAMINASE"/>
    <property type="match status" value="1"/>
</dbReference>
<dbReference type="EMBL" id="MU070651">
    <property type="protein sequence ID" value="KAF5826931.1"/>
    <property type="molecule type" value="Genomic_DNA"/>
</dbReference>
<evidence type="ECO:0000259" key="9">
    <source>
        <dbReference type="Pfam" id="PF00155"/>
    </source>
</evidence>
<keyword evidence="3 10" id="KW-0032">Aminotransferase</keyword>
<sequence>MFDRRKYRAKDKPGSATAQQPRGRLLQLQRLKRAVAQTSPVTGEVMPAGGEFRKHEDEDRSFHGSRLRMNPNVVKAQYAVRGEIVNRAKIVSQEVAQGKHPFDTVVWCNIGNPQKVGQQPITFIRQLLSLCEYPQLLDNPAVTQLFPSDVCERARALIADVPGGTGSYSESPGVPALRRMVAEAVQRRDGGCKCDPEDIYLLDGASAGVHLMMRLLLRPAENDAMLVPIPQYPLYSATLALYGGSLVPYYLDEDQAWGLNIDELKKALAEARRKGQCVRAIAVINPGNPTGQCLSYENQVDIIKLCAEEDLVLIADEVYQENVYASSKKFTSFKKVATETGLAYKFPIVSLHSTSKGFIGECGRRGGFMEMIGFPDAARDQIFKLASINLCPNISGQIATSLMMNPPQEGEPSYELYMKEKTGILESLKRRATTLVSSLNKLEGVTCNEAEGALYAFPRIRLPARAVEAAAEQGKSPDGFYCMEMLMNTGIVVVPGSGFGQKDGTYHFRTTFLPSESEIGSVIERLSKFHADFLKKYS</sequence>
<evidence type="ECO:0000256" key="8">
    <source>
        <dbReference type="SAM" id="MobiDB-lite"/>
    </source>
</evidence>
<comment type="subunit">
    <text evidence="2">Homodimer.</text>
</comment>
<keyword evidence="4" id="KW-0808">Transferase</keyword>
<comment type="similarity">
    <text evidence="7">Belongs to the class-I pyridoxal-phosphate-dependent aminotransferase family. Alanine aminotransferase subfamily.</text>
</comment>
<evidence type="ECO:0000256" key="4">
    <source>
        <dbReference type="ARBA" id="ARBA00022679"/>
    </source>
</evidence>
<dbReference type="Pfam" id="PF00155">
    <property type="entry name" value="Aminotran_1_2"/>
    <property type="match status" value="1"/>
</dbReference>
<dbReference type="CDD" id="cd00609">
    <property type="entry name" value="AAT_like"/>
    <property type="match status" value="1"/>
</dbReference>